<dbReference type="InterPro" id="IPR013083">
    <property type="entry name" value="Znf_RING/FYVE/PHD"/>
</dbReference>
<feature type="domain" description="U-box" evidence="4">
    <location>
        <begin position="271"/>
        <end position="345"/>
    </location>
</feature>
<dbReference type="SUPFAM" id="SSF57850">
    <property type="entry name" value="RING/U-box"/>
    <property type="match status" value="1"/>
</dbReference>
<feature type="region of interest" description="Disordered" evidence="3">
    <location>
        <begin position="225"/>
        <end position="257"/>
    </location>
</feature>
<dbReference type="EMBL" id="WOCE01000009">
    <property type="protein sequence ID" value="KAE9606691.1"/>
    <property type="molecule type" value="Genomic_DNA"/>
</dbReference>
<feature type="compositionally biased region" description="Basic and acidic residues" evidence="3">
    <location>
        <begin position="225"/>
        <end position="234"/>
    </location>
</feature>
<keyword evidence="5" id="KW-0012">Acyltransferase</keyword>
<comment type="caution">
    <text evidence="5">The sequence shown here is derived from an EMBL/GenBank/DDBJ whole genome shotgun (WGS) entry which is preliminary data.</text>
</comment>
<evidence type="ECO:0000259" key="4">
    <source>
        <dbReference type="PROSITE" id="PS51698"/>
    </source>
</evidence>
<evidence type="ECO:0000313" key="5">
    <source>
        <dbReference type="EMBL" id="KAE9606691.1"/>
    </source>
</evidence>
<accession>A0A6A4PYN7</accession>
<dbReference type="AlphaFoldDB" id="A0A6A4PYN7"/>
<gene>
    <name evidence="5" type="ORF">Lalb_Chr09g0322281</name>
</gene>
<dbReference type="OrthoDB" id="10064100at2759"/>
<dbReference type="SMART" id="SM00504">
    <property type="entry name" value="Ubox"/>
    <property type="match status" value="1"/>
</dbReference>
<dbReference type="PANTHER" id="PTHR23315">
    <property type="entry name" value="U BOX DOMAIN-CONTAINING"/>
    <property type="match status" value="1"/>
</dbReference>
<dbReference type="GO" id="GO:0016567">
    <property type="term" value="P:protein ubiquitination"/>
    <property type="evidence" value="ECO:0007669"/>
    <property type="project" value="UniProtKB-UniPathway"/>
</dbReference>
<comment type="pathway">
    <text evidence="1">Protein modification; protein ubiquitination.</text>
</comment>
<keyword evidence="2 5" id="KW-0808">Transferase</keyword>
<reference evidence="6" key="1">
    <citation type="journal article" date="2020" name="Nat. Commun.">
        <title>Genome sequence of the cluster root forming white lupin.</title>
        <authorList>
            <person name="Hufnagel B."/>
            <person name="Marques A."/>
            <person name="Soriano A."/>
            <person name="Marques L."/>
            <person name="Divol F."/>
            <person name="Doumas P."/>
            <person name="Sallet E."/>
            <person name="Mancinotti D."/>
            <person name="Carrere S."/>
            <person name="Marande W."/>
            <person name="Arribat S."/>
            <person name="Keller J."/>
            <person name="Huneau C."/>
            <person name="Blein T."/>
            <person name="Aime D."/>
            <person name="Laguerre M."/>
            <person name="Taylor J."/>
            <person name="Schubert V."/>
            <person name="Nelson M."/>
            <person name="Geu-Flores F."/>
            <person name="Crespi M."/>
            <person name="Gallardo-Guerrero K."/>
            <person name="Delaux P.-M."/>
            <person name="Salse J."/>
            <person name="Berges H."/>
            <person name="Guyot R."/>
            <person name="Gouzy J."/>
            <person name="Peret B."/>
        </authorList>
    </citation>
    <scope>NUCLEOTIDE SEQUENCE [LARGE SCALE GENOMIC DNA]</scope>
    <source>
        <strain evidence="6">cv. Amiga</strain>
    </source>
</reference>
<evidence type="ECO:0000313" key="6">
    <source>
        <dbReference type="Proteomes" id="UP000447434"/>
    </source>
</evidence>
<dbReference type="PROSITE" id="PS51698">
    <property type="entry name" value="U_BOX"/>
    <property type="match status" value="1"/>
</dbReference>
<dbReference type="PANTHER" id="PTHR23315:SF240">
    <property type="entry name" value="U-BOX DOMAIN-CONTAINING PROTEIN 5"/>
    <property type="match status" value="1"/>
</dbReference>
<dbReference type="Gene3D" id="3.30.40.10">
    <property type="entry name" value="Zinc/RING finger domain, C3HC4 (zinc finger)"/>
    <property type="match status" value="1"/>
</dbReference>
<sequence length="521" mass="58589">MGTDSGEEVKRLPNPLSFKVHSKMCIELMKLVDRISRIFPDIEAARPRCTSGIQSLCLLNNAIDKAKLLLQHCSECSNLYLVVTGDTVLLRCEKTRKSLKQSLIQIQGMLPVLLAAAVSGIIDDLDCAKFVMDSAEEEAGRVVRELLQQGNSASDSVDNSEVKALKFAAPRLNITSPKAILIEKRAIKKLLDKIGPNDPKKKMILNYLLYLLKKHGNLIVEEQTEKAYSPKEEPIATDNSSHDSLQGHHDESESLNYGNCRTQTSELGTVTPPDEYKCPISSRLMYDPIVIASGVTYERMWIQKWFDEGNDKCPKTRKKLAHMGLTPNIIMKELISKWCRNNGVFLPNPSRQAENFISSEASFTSIKSLGSYYNDLNLPMDHSNMSLGSLDTSYSSDVSHAKVTHGLNLMLMKNSDNSHKDRAQAEIQDTDLTLLSKLHDLQWDSQCKVIEDLKDHVKINHQAFCSVSPEDFIKPLVKFLSNAYDQNEVKALRAGTQLLLEFVNNCRHDFFSPFSAWLFVH</sequence>
<evidence type="ECO:0000256" key="1">
    <source>
        <dbReference type="ARBA" id="ARBA00004906"/>
    </source>
</evidence>
<dbReference type="GO" id="GO:0004842">
    <property type="term" value="F:ubiquitin-protein transferase activity"/>
    <property type="evidence" value="ECO:0007669"/>
    <property type="project" value="InterPro"/>
</dbReference>
<evidence type="ECO:0000256" key="3">
    <source>
        <dbReference type="SAM" id="MobiDB-lite"/>
    </source>
</evidence>
<protein>
    <submittedName>
        <fullName evidence="5">Putative aminoacyltransferase, E1 ubiquitin-activating enzyme</fullName>
    </submittedName>
</protein>
<organism evidence="5 6">
    <name type="scientific">Lupinus albus</name>
    <name type="common">White lupine</name>
    <name type="synonym">Lupinus termis</name>
    <dbReference type="NCBI Taxonomy" id="3870"/>
    <lineage>
        <taxon>Eukaryota</taxon>
        <taxon>Viridiplantae</taxon>
        <taxon>Streptophyta</taxon>
        <taxon>Embryophyta</taxon>
        <taxon>Tracheophyta</taxon>
        <taxon>Spermatophyta</taxon>
        <taxon>Magnoliopsida</taxon>
        <taxon>eudicotyledons</taxon>
        <taxon>Gunneridae</taxon>
        <taxon>Pentapetalae</taxon>
        <taxon>rosids</taxon>
        <taxon>fabids</taxon>
        <taxon>Fabales</taxon>
        <taxon>Fabaceae</taxon>
        <taxon>Papilionoideae</taxon>
        <taxon>50 kb inversion clade</taxon>
        <taxon>genistoids sensu lato</taxon>
        <taxon>core genistoids</taxon>
        <taxon>Genisteae</taxon>
        <taxon>Lupinus</taxon>
    </lineage>
</organism>
<dbReference type="Pfam" id="PF04564">
    <property type="entry name" value="U-box"/>
    <property type="match status" value="1"/>
</dbReference>
<proteinExistence type="predicted"/>
<name>A0A6A4PYN7_LUPAL</name>
<dbReference type="InterPro" id="IPR003613">
    <property type="entry name" value="Ubox_domain"/>
</dbReference>
<evidence type="ECO:0000256" key="2">
    <source>
        <dbReference type="ARBA" id="ARBA00022679"/>
    </source>
</evidence>
<dbReference type="CDD" id="cd16664">
    <property type="entry name" value="RING-Ubox_PUB"/>
    <property type="match status" value="1"/>
</dbReference>
<dbReference type="UniPathway" id="UPA00143"/>
<dbReference type="InterPro" id="IPR045210">
    <property type="entry name" value="RING-Ubox_PUB"/>
</dbReference>
<keyword evidence="6" id="KW-1185">Reference proteome</keyword>
<dbReference type="Proteomes" id="UP000447434">
    <property type="component" value="Chromosome 9"/>
</dbReference>